<evidence type="ECO:0000256" key="6">
    <source>
        <dbReference type="ARBA" id="ARBA00022833"/>
    </source>
</evidence>
<evidence type="ECO:0000256" key="7">
    <source>
        <dbReference type="ARBA" id="ARBA00023049"/>
    </source>
</evidence>
<dbReference type="CDD" id="cd08662">
    <property type="entry name" value="M13"/>
    <property type="match status" value="1"/>
</dbReference>
<evidence type="ECO:0000256" key="1">
    <source>
        <dbReference type="ARBA" id="ARBA00001947"/>
    </source>
</evidence>
<name>A0A2U8E064_9BACT</name>
<dbReference type="GO" id="GO:0016485">
    <property type="term" value="P:protein processing"/>
    <property type="evidence" value="ECO:0007669"/>
    <property type="project" value="TreeGrafter"/>
</dbReference>
<evidence type="ECO:0000259" key="9">
    <source>
        <dbReference type="Pfam" id="PF05649"/>
    </source>
</evidence>
<dbReference type="KEGG" id="elut:CKA38_02175"/>
<dbReference type="PANTHER" id="PTHR11733">
    <property type="entry name" value="ZINC METALLOPROTEASE FAMILY M13 NEPRILYSIN-RELATED"/>
    <property type="match status" value="1"/>
</dbReference>
<dbReference type="PROSITE" id="PS51885">
    <property type="entry name" value="NEPRILYSIN"/>
    <property type="match status" value="1"/>
</dbReference>
<proteinExistence type="inferred from homology"/>
<dbReference type="Gene3D" id="1.10.1380.10">
    <property type="entry name" value="Neutral endopeptidase , domain2"/>
    <property type="match status" value="1"/>
</dbReference>
<feature type="domain" description="Peptidase M13 C-terminal" evidence="8">
    <location>
        <begin position="469"/>
        <end position="664"/>
    </location>
</feature>
<dbReference type="InterPro" id="IPR024079">
    <property type="entry name" value="MetalloPept_cat_dom_sf"/>
</dbReference>
<accession>A0A2U8E064</accession>
<keyword evidence="6" id="KW-0862">Zinc</keyword>
<dbReference type="OrthoDB" id="9775677at2"/>
<evidence type="ECO:0000313" key="11">
    <source>
        <dbReference type="Proteomes" id="UP000244896"/>
    </source>
</evidence>
<reference evidence="10 11" key="1">
    <citation type="journal article" date="2018" name="Syst. Appl. Microbiol.">
        <title>Ereboglobus luteus gen. nov. sp. nov. from cockroach guts, and new insights into the oxygen relationship of the genera Opitutus and Didymococcus (Verrucomicrobia: Opitutaceae).</title>
        <authorList>
            <person name="Tegtmeier D."/>
            <person name="Belitz A."/>
            <person name="Radek R."/>
            <person name="Heimerl T."/>
            <person name="Brune A."/>
        </authorList>
    </citation>
    <scope>NUCLEOTIDE SEQUENCE [LARGE SCALE GENOMIC DNA]</scope>
    <source>
        <strain evidence="10 11">Ho45</strain>
    </source>
</reference>
<dbReference type="SUPFAM" id="SSF55486">
    <property type="entry name" value="Metalloproteases ('zincins'), catalytic domain"/>
    <property type="match status" value="1"/>
</dbReference>
<comment type="cofactor">
    <cofactor evidence="1">
        <name>Zn(2+)</name>
        <dbReference type="ChEBI" id="CHEBI:29105"/>
    </cofactor>
</comment>
<keyword evidence="3" id="KW-0645">Protease</keyword>
<dbReference type="RefSeq" id="WP_108824034.1">
    <property type="nucleotide sequence ID" value="NZ_CP023004.1"/>
</dbReference>
<evidence type="ECO:0000256" key="2">
    <source>
        <dbReference type="ARBA" id="ARBA00007357"/>
    </source>
</evidence>
<dbReference type="PANTHER" id="PTHR11733:SF167">
    <property type="entry name" value="FI17812P1-RELATED"/>
    <property type="match status" value="1"/>
</dbReference>
<keyword evidence="11" id="KW-1185">Reference proteome</keyword>
<dbReference type="InterPro" id="IPR018497">
    <property type="entry name" value="Peptidase_M13_C"/>
</dbReference>
<keyword evidence="4" id="KW-0479">Metal-binding</keyword>
<dbReference type="AlphaFoldDB" id="A0A2U8E064"/>
<sequence>MRNHIIRALPLLAASFIFTLALRAELDLNAIDSSVRPQDDFFEYANGSWLKTVEIPGDQLGWGSFYELIDRTQKNLHEICENAAAASAKAGSPARMVGDFYASGMNEGAINAAGVKPIQPQLDLIAGIKSRADVIKVIAALKQIGVRNSFGFYVDADEKDSESYLAQVTQGGLGLPDRDYYFTDSEKMKKLRAEYVEHIAKMLVFAGDSPETARVAAQAVMNLETKLAAASRTRVQLRDPEANYNKTAVADLAKITGDFDWAAFFKAIGARNVRSVNVGQPDFMRAFAAQLNETPLADWRAYLRWNLVRGAAPCLGDDFVNENFAFYGRALNGQKEIKVRWKRVTESVDDGIGDALGQLYVAKYFPPASKARVLKLVEDLRSAFRARIETLEWMDAPTRARALEKLNSFSVKMGYPDKWRDYSTLTISRDASYVENVFAANAYEMRRNLAKIGQPVDRTEWFMTASTINAYYNPVENCIVFPAGILQPPFFDANADDAVNYGGIGSVIGHEMTHGFDDQGRQYDARGNLKDWWTPQSTEAFNKRAAVIIDQFNNYTVLDGALHVNGTLTQGENIADLGGVKIAYAALQRALAGQSRAKIGGYTPEQRFFLSYASIWREVRRPEYRRNLIVIDPHSPAEWRVRGPLSNLEEFWKAFDVKEGDKMRRGGSDIVTIW</sequence>
<gene>
    <name evidence="10" type="ORF">CKA38_02175</name>
</gene>
<dbReference type="PRINTS" id="PR00786">
    <property type="entry name" value="NEPRILYSIN"/>
</dbReference>
<comment type="similarity">
    <text evidence="2">Belongs to the peptidase M13 family.</text>
</comment>
<dbReference type="InterPro" id="IPR000718">
    <property type="entry name" value="Peptidase_M13"/>
</dbReference>
<dbReference type="GO" id="GO:0046872">
    <property type="term" value="F:metal ion binding"/>
    <property type="evidence" value="ECO:0007669"/>
    <property type="project" value="UniProtKB-KW"/>
</dbReference>
<evidence type="ECO:0000256" key="3">
    <source>
        <dbReference type="ARBA" id="ARBA00022670"/>
    </source>
</evidence>
<evidence type="ECO:0000313" key="10">
    <source>
        <dbReference type="EMBL" id="AWI08229.1"/>
    </source>
</evidence>
<dbReference type="InterPro" id="IPR042089">
    <property type="entry name" value="Peptidase_M13_dom_2"/>
</dbReference>
<dbReference type="EMBL" id="CP023004">
    <property type="protein sequence ID" value="AWI08229.1"/>
    <property type="molecule type" value="Genomic_DNA"/>
</dbReference>
<dbReference type="Proteomes" id="UP000244896">
    <property type="component" value="Chromosome"/>
</dbReference>
<dbReference type="Gene3D" id="3.40.390.10">
    <property type="entry name" value="Collagenase (Catalytic Domain)"/>
    <property type="match status" value="1"/>
</dbReference>
<dbReference type="Pfam" id="PF05649">
    <property type="entry name" value="Peptidase_M13_N"/>
    <property type="match status" value="1"/>
</dbReference>
<evidence type="ECO:0008006" key="12">
    <source>
        <dbReference type="Google" id="ProtNLM"/>
    </source>
</evidence>
<organism evidence="10 11">
    <name type="scientific">Ereboglobus luteus</name>
    <dbReference type="NCBI Taxonomy" id="1796921"/>
    <lineage>
        <taxon>Bacteria</taxon>
        <taxon>Pseudomonadati</taxon>
        <taxon>Verrucomicrobiota</taxon>
        <taxon>Opitutia</taxon>
        <taxon>Opitutales</taxon>
        <taxon>Opitutaceae</taxon>
        <taxon>Ereboglobus</taxon>
    </lineage>
</organism>
<dbReference type="Pfam" id="PF01431">
    <property type="entry name" value="Peptidase_M13"/>
    <property type="match status" value="1"/>
</dbReference>
<evidence type="ECO:0000256" key="5">
    <source>
        <dbReference type="ARBA" id="ARBA00022801"/>
    </source>
</evidence>
<keyword evidence="7" id="KW-0482">Metalloprotease</keyword>
<keyword evidence="5" id="KW-0378">Hydrolase</keyword>
<dbReference type="InterPro" id="IPR008753">
    <property type="entry name" value="Peptidase_M13_N"/>
</dbReference>
<protein>
    <recommendedName>
        <fullName evidence="12">Peptidase M13</fullName>
    </recommendedName>
</protein>
<dbReference type="GO" id="GO:0005886">
    <property type="term" value="C:plasma membrane"/>
    <property type="evidence" value="ECO:0007669"/>
    <property type="project" value="TreeGrafter"/>
</dbReference>
<evidence type="ECO:0000259" key="8">
    <source>
        <dbReference type="Pfam" id="PF01431"/>
    </source>
</evidence>
<feature type="domain" description="Peptidase M13 N-terminal" evidence="9">
    <location>
        <begin position="37"/>
        <end position="416"/>
    </location>
</feature>
<evidence type="ECO:0000256" key="4">
    <source>
        <dbReference type="ARBA" id="ARBA00022723"/>
    </source>
</evidence>
<dbReference type="GO" id="GO:0004222">
    <property type="term" value="F:metalloendopeptidase activity"/>
    <property type="evidence" value="ECO:0007669"/>
    <property type="project" value="InterPro"/>
</dbReference>